<reference evidence="3" key="1">
    <citation type="journal article" date="2019" name="Int. J. Syst. Evol. Microbiol.">
        <title>The Global Catalogue of Microorganisms (GCM) 10K type strain sequencing project: providing services to taxonomists for standard genome sequencing and annotation.</title>
        <authorList>
            <consortium name="The Broad Institute Genomics Platform"/>
            <consortium name="The Broad Institute Genome Sequencing Center for Infectious Disease"/>
            <person name="Wu L."/>
            <person name="Ma J."/>
        </authorList>
    </citation>
    <scope>NUCLEOTIDE SEQUENCE [LARGE SCALE GENOMIC DNA]</scope>
    <source>
        <strain evidence="3">JCM 18326</strain>
    </source>
</reference>
<gene>
    <name evidence="2" type="ORF">GCM10023331_05390</name>
</gene>
<dbReference type="InterPro" id="IPR013766">
    <property type="entry name" value="Thioredoxin_domain"/>
</dbReference>
<dbReference type="PANTHER" id="PTHR43640:SF1">
    <property type="entry name" value="THIOREDOXIN-DEPENDENT PEROXIREDOXIN"/>
    <property type="match status" value="1"/>
</dbReference>
<dbReference type="InterPro" id="IPR000866">
    <property type="entry name" value="AhpC/TSA"/>
</dbReference>
<sequence length="216" mass="24364">MTIVGVLFYSCASKPSDREEEKKEVLTAEVKPQQSEGYREGDAAMDFTLPNIDGQEYSLESLEDNKGVILIFTCNHCPYAKAYEERIIALDKMYKEKGYPVVAINPNDPEVQPEDSFEKMKERAAEKGFTFPYLLDEKQEVYPVYGATKTPHVFVLEKVEEEYVVRYVGAIDNNYSSAEQADKHYVQDAVDALLAGEEVPMTFTKAIGCSIKVKGK</sequence>
<dbReference type="CDD" id="cd02969">
    <property type="entry name" value="PRX_like1"/>
    <property type="match status" value="1"/>
</dbReference>
<proteinExistence type="predicted"/>
<dbReference type="InterPro" id="IPR047262">
    <property type="entry name" value="PRX-like1"/>
</dbReference>
<evidence type="ECO:0000259" key="1">
    <source>
        <dbReference type="PROSITE" id="PS51352"/>
    </source>
</evidence>
<comment type="caution">
    <text evidence="2">The sequence shown here is derived from an EMBL/GenBank/DDBJ whole genome shotgun (WGS) entry which is preliminary data.</text>
</comment>
<dbReference type="Pfam" id="PF00578">
    <property type="entry name" value="AhpC-TSA"/>
    <property type="match status" value="1"/>
</dbReference>
<dbReference type="InterPro" id="IPR036249">
    <property type="entry name" value="Thioredoxin-like_sf"/>
</dbReference>
<keyword evidence="3" id="KW-1185">Reference proteome</keyword>
<organism evidence="2 3">
    <name type="scientific">Algivirga pacifica</name>
    <dbReference type="NCBI Taxonomy" id="1162670"/>
    <lineage>
        <taxon>Bacteria</taxon>
        <taxon>Pseudomonadati</taxon>
        <taxon>Bacteroidota</taxon>
        <taxon>Cytophagia</taxon>
        <taxon>Cytophagales</taxon>
        <taxon>Flammeovirgaceae</taxon>
        <taxon>Algivirga</taxon>
    </lineage>
</organism>
<dbReference type="EMBL" id="BAABJX010000010">
    <property type="protein sequence ID" value="GAA4823848.1"/>
    <property type="molecule type" value="Genomic_DNA"/>
</dbReference>
<feature type="domain" description="Thioredoxin" evidence="1">
    <location>
        <begin position="38"/>
        <end position="195"/>
    </location>
</feature>
<protein>
    <submittedName>
        <fullName evidence="2">Thioredoxin family protein</fullName>
    </submittedName>
</protein>
<dbReference type="PROSITE" id="PS51352">
    <property type="entry name" value="THIOREDOXIN_2"/>
    <property type="match status" value="1"/>
</dbReference>
<evidence type="ECO:0000313" key="2">
    <source>
        <dbReference type="EMBL" id="GAA4823848.1"/>
    </source>
</evidence>
<dbReference type="PANTHER" id="PTHR43640">
    <property type="entry name" value="OS07G0260300 PROTEIN"/>
    <property type="match status" value="1"/>
</dbReference>
<evidence type="ECO:0000313" key="3">
    <source>
        <dbReference type="Proteomes" id="UP001500298"/>
    </source>
</evidence>
<name>A0ABP9D0T8_9BACT</name>
<dbReference type="Gene3D" id="3.40.30.10">
    <property type="entry name" value="Glutaredoxin"/>
    <property type="match status" value="1"/>
</dbReference>
<dbReference type="Proteomes" id="UP001500298">
    <property type="component" value="Unassembled WGS sequence"/>
</dbReference>
<dbReference type="SUPFAM" id="SSF52833">
    <property type="entry name" value="Thioredoxin-like"/>
    <property type="match status" value="1"/>
</dbReference>
<accession>A0ABP9D0T8</accession>